<feature type="binding site" evidence="5">
    <location>
        <begin position="85"/>
        <end position="88"/>
    </location>
    <ligand>
        <name>AMP</name>
        <dbReference type="ChEBI" id="CHEBI:456215"/>
    </ligand>
</feature>
<comment type="subcellular location">
    <subcellularLocation>
        <location evidence="5 7">Cytoplasm</location>
    </subcellularLocation>
</comment>
<keyword evidence="5 7" id="KW-0067">ATP-binding</keyword>
<dbReference type="InterPro" id="IPR027417">
    <property type="entry name" value="P-loop_NTPase"/>
</dbReference>
<dbReference type="EMBL" id="QHBU01000123">
    <property type="protein sequence ID" value="PZR81104.1"/>
    <property type="molecule type" value="Genomic_DNA"/>
</dbReference>
<feature type="binding site" evidence="5">
    <location>
        <begin position="10"/>
        <end position="15"/>
    </location>
    <ligand>
        <name>ATP</name>
        <dbReference type="ChEBI" id="CHEBI:30616"/>
    </ligand>
</feature>
<feature type="binding site" evidence="5">
    <location>
        <position position="36"/>
    </location>
    <ligand>
        <name>AMP</name>
        <dbReference type="ChEBI" id="CHEBI:456215"/>
    </ligand>
</feature>
<dbReference type="EC" id="2.7.4.3" evidence="5 7"/>
<dbReference type="Proteomes" id="UP000248724">
    <property type="component" value="Unassembled WGS sequence"/>
</dbReference>
<dbReference type="SUPFAM" id="SSF52540">
    <property type="entry name" value="P-loop containing nucleoside triphosphate hydrolases"/>
    <property type="match status" value="1"/>
</dbReference>
<dbReference type="HAMAP" id="MF_00235">
    <property type="entry name" value="Adenylate_kinase_Adk"/>
    <property type="match status" value="1"/>
</dbReference>
<accession>A0A934K073</accession>
<evidence type="ECO:0000256" key="3">
    <source>
        <dbReference type="ARBA" id="ARBA00022741"/>
    </source>
</evidence>
<sequence length="196" mass="21751">MITILFGPPGSGKGTQAQVISKRFGLPHVSTGQMLRDEVGAGSEVGREAEPIMKSGGLISDDLMVRIIEHRLGQPDAQHGVLLDGFPRTVPQAHELDEMLERTGREIGVVLFFDVPEEELKKRIERRSEIDHRADDTPEAYVQRRREYEEKSAPVIGYYEDRGTRIEYVNGNAPIDTVTESILTIFGGQLPARGVA</sequence>
<dbReference type="GO" id="GO:0005524">
    <property type="term" value="F:ATP binding"/>
    <property type="evidence" value="ECO:0007669"/>
    <property type="project" value="UniProtKB-UniRule"/>
</dbReference>
<dbReference type="Gene3D" id="3.40.50.300">
    <property type="entry name" value="P-loop containing nucleotide triphosphate hydrolases"/>
    <property type="match status" value="1"/>
</dbReference>
<dbReference type="RefSeq" id="WP_337308755.1">
    <property type="nucleotide sequence ID" value="NZ_JAEKNS010000017.1"/>
</dbReference>
<dbReference type="NCBIfam" id="NF001381">
    <property type="entry name" value="PRK00279.1-3"/>
    <property type="match status" value="1"/>
</dbReference>
<comment type="subunit">
    <text evidence="5 7">Monomer.</text>
</comment>
<dbReference type="EMBL" id="JAEKNS010000017">
    <property type="protein sequence ID" value="MBJ7593460.1"/>
    <property type="molecule type" value="Genomic_DNA"/>
</dbReference>
<feature type="binding site" evidence="5">
    <location>
        <position position="173"/>
    </location>
    <ligand>
        <name>ATP</name>
        <dbReference type="ChEBI" id="CHEBI:30616"/>
    </ligand>
</feature>
<reference evidence="9" key="2">
    <citation type="submission" date="2018-05" db="EMBL/GenBank/DDBJ databases">
        <authorList>
            <person name="Ferrari B."/>
        </authorList>
    </citation>
    <scope>NUCLEOTIDE SEQUENCE</scope>
    <source>
        <strain evidence="9">RRmetagenome_bin12</strain>
    </source>
</reference>
<dbReference type="Proteomes" id="UP000606991">
    <property type="component" value="Unassembled WGS sequence"/>
</dbReference>
<name>A0A2W6AC61_9BACT</name>
<evidence type="ECO:0000313" key="11">
    <source>
        <dbReference type="Proteomes" id="UP000606991"/>
    </source>
</evidence>
<evidence type="ECO:0000256" key="6">
    <source>
        <dbReference type="RuleBase" id="RU003330"/>
    </source>
</evidence>
<dbReference type="InterPro" id="IPR033690">
    <property type="entry name" value="Adenylat_kinase_CS"/>
</dbReference>
<keyword evidence="4 5" id="KW-0418">Kinase</keyword>
<evidence type="ECO:0000313" key="10">
    <source>
        <dbReference type="Proteomes" id="UP000248724"/>
    </source>
</evidence>
<keyword evidence="1 5" id="KW-0808">Transferase</keyword>
<accession>A0A2W6AC61</accession>
<evidence type="ECO:0000256" key="1">
    <source>
        <dbReference type="ARBA" id="ARBA00022679"/>
    </source>
</evidence>
<comment type="similarity">
    <text evidence="5 6">Belongs to the adenylate kinase family.</text>
</comment>
<comment type="caution">
    <text evidence="5">Lacks conserved residue(s) required for the propagation of feature annotation.</text>
</comment>
<feature type="binding site" evidence="5">
    <location>
        <position position="133"/>
    </location>
    <ligand>
        <name>AMP</name>
        <dbReference type="ChEBI" id="CHEBI:456215"/>
    </ligand>
</feature>
<comment type="function">
    <text evidence="5">Catalyzes the reversible transfer of the terminal phosphate group between ATP and AMP. Plays an important role in cellular energy homeostasis and in adenine nucleotide metabolism.</text>
</comment>
<comment type="domain">
    <text evidence="5">Consists of three domains, a large central CORE domain and two small peripheral domains, NMPbind and LID, which undergo movements during catalysis. The LID domain closes over the site of phosphoryl transfer upon ATP binding. Assembling and dissambling the active center during each catalytic cycle provides an effective means to prevent ATP hydrolysis.</text>
</comment>
<feature type="binding site" evidence="5">
    <location>
        <position position="127"/>
    </location>
    <ligand>
        <name>ATP</name>
        <dbReference type="ChEBI" id="CHEBI:30616"/>
    </ligand>
</feature>
<dbReference type="NCBIfam" id="NF011100">
    <property type="entry name" value="PRK14527.1"/>
    <property type="match status" value="1"/>
</dbReference>
<keyword evidence="2 5" id="KW-0545">Nucleotide biosynthesis</keyword>
<comment type="caution">
    <text evidence="9">The sequence shown here is derived from an EMBL/GenBank/DDBJ whole genome shotgun (WGS) entry which is preliminary data.</text>
</comment>
<dbReference type="NCBIfam" id="NF011105">
    <property type="entry name" value="PRK14532.1"/>
    <property type="match status" value="1"/>
</dbReference>
<keyword evidence="5" id="KW-0963">Cytoplasm</keyword>
<dbReference type="GO" id="GO:0005737">
    <property type="term" value="C:cytoplasm"/>
    <property type="evidence" value="ECO:0007669"/>
    <property type="project" value="UniProtKB-SubCell"/>
</dbReference>
<evidence type="ECO:0000256" key="4">
    <source>
        <dbReference type="ARBA" id="ARBA00022777"/>
    </source>
</evidence>
<dbReference type="UniPathway" id="UPA00588">
    <property type="reaction ID" value="UER00649"/>
</dbReference>
<feature type="binding site" evidence="5">
    <location>
        <begin position="57"/>
        <end position="59"/>
    </location>
    <ligand>
        <name>AMP</name>
        <dbReference type="ChEBI" id="CHEBI:456215"/>
    </ligand>
</feature>
<dbReference type="GO" id="GO:0044209">
    <property type="term" value="P:AMP salvage"/>
    <property type="evidence" value="ECO:0007669"/>
    <property type="project" value="UniProtKB-UniRule"/>
</dbReference>
<gene>
    <name evidence="5" type="primary">adk</name>
    <name evidence="9" type="ORF">DLM65_06660</name>
    <name evidence="8" type="ORF">JF886_01140</name>
</gene>
<feature type="binding site" evidence="5">
    <location>
        <position position="31"/>
    </location>
    <ligand>
        <name>AMP</name>
        <dbReference type="ChEBI" id="CHEBI:456215"/>
    </ligand>
</feature>
<evidence type="ECO:0000256" key="5">
    <source>
        <dbReference type="HAMAP-Rule" id="MF_00235"/>
    </source>
</evidence>
<evidence type="ECO:0000313" key="8">
    <source>
        <dbReference type="EMBL" id="MBJ7593460.1"/>
    </source>
</evidence>
<keyword evidence="3 5" id="KW-0547">Nucleotide-binding</keyword>
<comment type="catalytic activity">
    <reaction evidence="5 7">
        <text>AMP + ATP = 2 ADP</text>
        <dbReference type="Rhea" id="RHEA:12973"/>
        <dbReference type="ChEBI" id="CHEBI:30616"/>
        <dbReference type="ChEBI" id="CHEBI:456215"/>
        <dbReference type="ChEBI" id="CHEBI:456216"/>
        <dbReference type="EC" id="2.7.4.3"/>
    </reaction>
</comment>
<feature type="binding site" evidence="5">
    <location>
        <position position="144"/>
    </location>
    <ligand>
        <name>AMP</name>
        <dbReference type="ChEBI" id="CHEBI:456215"/>
    </ligand>
</feature>
<dbReference type="PROSITE" id="PS00113">
    <property type="entry name" value="ADENYLATE_KINASE"/>
    <property type="match status" value="1"/>
</dbReference>
<proteinExistence type="inferred from homology"/>
<dbReference type="AlphaFoldDB" id="A0A2W6AC61"/>
<reference evidence="8 11" key="3">
    <citation type="submission" date="2020-10" db="EMBL/GenBank/DDBJ databases">
        <title>Ca. Dormibacterota MAGs.</title>
        <authorList>
            <person name="Montgomery K."/>
        </authorList>
    </citation>
    <scope>NUCLEOTIDE SEQUENCE [LARGE SCALE GENOMIC DNA]</scope>
    <source>
        <strain evidence="8">SC8812_S17_18</strain>
    </source>
</reference>
<evidence type="ECO:0000313" key="9">
    <source>
        <dbReference type="EMBL" id="PZR81104.1"/>
    </source>
</evidence>
<dbReference type="PRINTS" id="PR00094">
    <property type="entry name" value="ADENYLTKNASE"/>
</dbReference>
<protein>
    <recommendedName>
        <fullName evidence="5 7">Adenylate kinase</fullName>
        <shortName evidence="5">AK</shortName>
        <ecNumber evidence="5 7">2.7.4.3</ecNumber>
    </recommendedName>
    <alternativeName>
        <fullName evidence="5">ATP-AMP transphosphorylase</fullName>
    </alternativeName>
    <alternativeName>
        <fullName evidence="5">ATP:AMP phosphotransferase</fullName>
    </alternativeName>
    <alternativeName>
        <fullName evidence="5">Adenylate monophosphate kinase</fullName>
    </alternativeName>
</protein>
<dbReference type="Pfam" id="PF00406">
    <property type="entry name" value="ADK"/>
    <property type="match status" value="1"/>
</dbReference>
<dbReference type="GO" id="GO:0004017">
    <property type="term" value="F:AMP kinase activity"/>
    <property type="evidence" value="ECO:0007669"/>
    <property type="project" value="UniProtKB-UniRule"/>
</dbReference>
<comment type="pathway">
    <text evidence="5">Purine metabolism; AMP biosynthesis via salvage pathway; AMP from ADP: step 1/1.</text>
</comment>
<feature type="region of interest" description="NMP" evidence="5">
    <location>
        <begin position="30"/>
        <end position="59"/>
    </location>
</feature>
<organism evidence="9 10">
    <name type="scientific">Candidatus Aeolococcus gillhamiae</name>
    <dbReference type="NCBI Taxonomy" id="3127015"/>
    <lineage>
        <taxon>Bacteria</taxon>
        <taxon>Bacillati</taxon>
        <taxon>Candidatus Dormiibacterota</taxon>
        <taxon>Candidatus Dormibacteria</taxon>
        <taxon>Candidatus Aeolococcales</taxon>
        <taxon>Candidatus Aeolococcaceae</taxon>
        <taxon>Candidatus Aeolococcus</taxon>
    </lineage>
</organism>
<dbReference type="CDD" id="cd01428">
    <property type="entry name" value="ADK"/>
    <property type="match status" value="1"/>
</dbReference>
<reference evidence="9 10" key="1">
    <citation type="journal article" date="2017" name="Nature">
        <title>Atmospheric trace gases support primary production in Antarctic desert surface soil.</title>
        <authorList>
            <person name="Ji M."/>
            <person name="Greening C."/>
            <person name="Vanwonterghem I."/>
            <person name="Carere C.R."/>
            <person name="Bay S.K."/>
            <person name="Steen J.A."/>
            <person name="Montgomery K."/>
            <person name="Lines T."/>
            <person name="Beardall J."/>
            <person name="van Dorst J."/>
            <person name="Snape I."/>
            <person name="Stott M.B."/>
            <person name="Hugenholtz P."/>
            <person name="Ferrari B.C."/>
        </authorList>
    </citation>
    <scope>NUCLEOTIDE SEQUENCE [LARGE SCALE GENOMIC DNA]</scope>
    <source>
        <strain evidence="9">RRmetagenome_bin12</strain>
    </source>
</reference>
<dbReference type="PANTHER" id="PTHR23359">
    <property type="entry name" value="NUCLEOTIDE KINASE"/>
    <property type="match status" value="1"/>
</dbReference>
<evidence type="ECO:0000256" key="7">
    <source>
        <dbReference type="RuleBase" id="RU003331"/>
    </source>
</evidence>
<feature type="binding site" evidence="5">
    <location>
        <position position="92"/>
    </location>
    <ligand>
        <name>AMP</name>
        <dbReference type="ChEBI" id="CHEBI:456215"/>
    </ligand>
</feature>
<evidence type="ECO:0000256" key="2">
    <source>
        <dbReference type="ARBA" id="ARBA00022727"/>
    </source>
</evidence>
<dbReference type="InterPro" id="IPR000850">
    <property type="entry name" value="Adenylat/UMP-CMP_kin"/>
</dbReference>